<dbReference type="Gene3D" id="3.20.20.140">
    <property type="entry name" value="Metal-dependent hydrolases"/>
    <property type="match status" value="1"/>
</dbReference>
<dbReference type="InterPro" id="IPR032465">
    <property type="entry name" value="ACMSD"/>
</dbReference>
<evidence type="ECO:0000256" key="3">
    <source>
        <dbReference type="ARBA" id="ARBA00011245"/>
    </source>
</evidence>
<dbReference type="InterPro" id="IPR006680">
    <property type="entry name" value="Amidohydro-rel"/>
</dbReference>
<keyword evidence="9" id="KW-0456">Lyase</keyword>
<feature type="domain" description="Amidohydrolase-related" evidence="11">
    <location>
        <begin position="3"/>
        <end position="330"/>
    </location>
</feature>
<evidence type="ECO:0000313" key="13">
    <source>
        <dbReference type="Proteomes" id="UP001623041"/>
    </source>
</evidence>
<dbReference type="EMBL" id="JBJHQH010000002">
    <property type="protein sequence ID" value="MFK9090480.1"/>
    <property type="molecule type" value="Genomic_DNA"/>
</dbReference>
<organism evidence="12 13">
    <name type="scientific">Bacillus salipaludis</name>
    <dbReference type="NCBI Taxonomy" id="2547811"/>
    <lineage>
        <taxon>Bacteria</taxon>
        <taxon>Bacillati</taxon>
        <taxon>Bacillota</taxon>
        <taxon>Bacilli</taxon>
        <taxon>Bacillales</taxon>
        <taxon>Bacillaceae</taxon>
        <taxon>Bacillus</taxon>
    </lineage>
</organism>
<dbReference type="SUPFAM" id="SSF51556">
    <property type="entry name" value="Metallo-dependent hydrolases"/>
    <property type="match status" value="1"/>
</dbReference>
<evidence type="ECO:0000256" key="4">
    <source>
        <dbReference type="ARBA" id="ARBA00012365"/>
    </source>
</evidence>
<evidence type="ECO:0000256" key="10">
    <source>
        <dbReference type="ARBA" id="ARBA00031120"/>
    </source>
</evidence>
<sequence length="336" mass="38136">MIIDVHTHFVPEHLPSMANRSGGERWPVTQCVCGKADHKHVMISGKNFRTITDQCWSPQRRISDMNQESVDTQVLSPMPELLSYWFDAKDTLDFSRYINFQLAEFIAFNPDRFYGLGMLPLQDPEMAAREIKNLKKDFGLLGVEFGTNINGKSIGDPFFTPFFAEAEAEQLSIFIHALHPFGKERNVGPPLLSNFIGFTTENGVAIASLITGGILEKFPNLKVYVSHGGGSFLSILPRLNYGWETMDDIRRIIPHPPSYYAKKIFYDTLVYDVNTITHLTNMVGVEQLMIGSDYPFSIREKFPGHWVENTDMSQADKDCIAFKNALKFFNISSMKI</sequence>
<keyword evidence="13" id="KW-1185">Reference proteome</keyword>
<proteinExistence type="inferred from homology"/>
<evidence type="ECO:0000256" key="9">
    <source>
        <dbReference type="ARBA" id="ARBA00023239"/>
    </source>
</evidence>
<evidence type="ECO:0000256" key="1">
    <source>
        <dbReference type="ARBA" id="ARBA00005079"/>
    </source>
</evidence>
<keyword evidence="8" id="KW-0862">Zinc</keyword>
<evidence type="ECO:0000259" key="11">
    <source>
        <dbReference type="Pfam" id="PF04909"/>
    </source>
</evidence>
<dbReference type="Proteomes" id="UP001623041">
    <property type="component" value="Unassembled WGS sequence"/>
</dbReference>
<reference evidence="12 13" key="1">
    <citation type="submission" date="2024-11" db="EMBL/GenBank/DDBJ databases">
        <authorList>
            <person name="Lucas J.A."/>
        </authorList>
    </citation>
    <scope>NUCLEOTIDE SEQUENCE [LARGE SCALE GENOMIC DNA]</scope>
    <source>
        <strain evidence="12 13">Z 5.4</strain>
    </source>
</reference>
<evidence type="ECO:0000256" key="7">
    <source>
        <dbReference type="ARBA" id="ARBA00022793"/>
    </source>
</evidence>
<comment type="subunit">
    <text evidence="3">Monomer.</text>
</comment>
<keyword evidence="7" id="KW-0210">Decarboxylase</keyword>
<evidence type="ECO:0000256" key="5">
    <source>
        <dbReference type="ARBA" id="ARBA00021214"/>
    </source>
</evidence>
<dbReference type="Pfam" id="PF04909">
    <property type="entry name" value="Amidohydro_2"/>
    <property type="match status" value="1"/>
</dbReference>
<protein>
    <recommendedName>
        <fullName evidence="5">2-amino-3-carboxymuconate-6-semialdehyde decarboxylase</fullName>
        <ecNumber evidence="4">4.1.1.45</ecNumber>
    </recommendedName>
    <alternativeName>
        <fullName evidence="10">Picolinate carboxylase</fullName>
    </alternativeName>
</protein>
<dbReference type="InterPro" id="IPR032466">
    <property type="entry name" value="Metal_Hydrolase"/>
</dbReference>
<name>A0ABW8RE13_9BACI</name>
<dbReference type="PANTHER" id="PTHR21240">
    <property type="entry name" value="2-AMINO-3-CARBOXYLMUCONATE-6-SEMIALDEHYDE DECARBOXYLASE"/>
    <property type="match status" value="1"/>
</dbReference>
<dbReference type="RefSeq" id="WP_406579172.1">
    <property type="nucleotide sequence ID" value="NZ_JBJHQH010000002.1"/>
</dbReference>
<comment type="pathway">
    <text evidence="1">Secondary metabolite metabolism; quinolate metabolism.</text>
</comment>
<dbReference type="EC" id="4.1.1.45" evidence="4"/>
<evidence type="ECO:0000313" key="12">
    <source>
        <dbReference type="EMBL" id="MFK9090480.1"/>
    </source>
</evidence>
<evidence type="ECO:0000256" key="6">
    <source>
        <dbReference type="ARBA" id="ARBA00022723"/>
    </source>
</evidence>
<comment type="caution">
    <text evidence="12">The sequence shown here is derived from an EMBL/GenBank/DDBJ whole genome shotgun (WGS) entry which is preliminary data.</text>
</comment>
<gene>
    <name evidence="12" type="ORF">ACJEBI_03135</name>
</gene>
<comment type="similarity">
    <text evidence="2">Belongs to the metallo-dependent hydrolases superfamily. ACMSD family.</text>
</comment>
<evidence type="ECO:0000256" key="8">
    <source>
        <dbReference type="ARBA" id="ARBA00022833"/>
    </source>
</evidence>
<dbReference type="PANTHER" id="PTHR21240:SF27">
    <property type="entry name" value="2-AMINO-3-CARBOXYMUCONATE-6-SEMIALDEHYDE DECARBOXYLASE"/>
    <property type="match status" value="1"/>
</dbReference>
<accession>A0ABW8RE13</accession>
<evidence type="ECO:0000256" key="2">
    <source>
        <dbReference type="ARBA" id="ARBA00005871"/>
    </source>
</evidence>
<keyword evidence="6" id="KW-0479">Metal-binding</keyword>